<protein>
    <recommendedName>
        <fullName evidence="4">dihydroneopterin aldolase</fullName>
        <ecNumber evidence="4">4.1.2.25</ecNumber>
    </recommendedName>
    <alternativeName>
        <fullName evidence="7">7,8-dihydroneopterin aldolase</fullName>
    </alternativeName>
</protein>
<dbReference type="EC" id="4.1.2.25" evidence="4"/>
<comment type="pathway">
    <text evidence="2">Cofactor biosynthesis; tetrahydrofolate biosynthesis; 2-amino-4-hydroxy-6-hydroxymethyl-7,8-dihydropteridine diphosphate from 7,8-dihydroneopterin triphosphate: step 3/4.</text>
</comment>
<gene>
    <name evidence="10" type="ORF">QJS04_geneDACA003908</name>
</gene>
<reference evidence="10" key="1">
    <citation type="journal article" date="2023" name="Nat. Commun.">
        <title>Diploid and tetraploid genomes of Acorus and the evolution of monocots.</title>
        <authorList>
            <person name="Ma L."/>
            <person name="Liu K.W."/>
            <person name="Li Z."/>
            <person name="Hsiao Y.Y."/>
            <person name="Qi Y."/>
            <person name="Fu T."/>
            <person name="Tang G.D."/>
            <person name="Zhang D."/>
            <person name="Sun W.H."/>
            <person name="Liu D.K."/>
            <person name="Li Y."/>
            <person name="Chen G.Z."/>
            <person name="Liu X.D."/>
            <person name="Liao X.Y."/>
            <person name="Jiang Y.T."/>
            <person name="Yu X."/>
            <person name="Hao Y."/>
            <person name="Huang J."/>
            <person name="Zhao X.W."/>
            <person name="Ke S."/>
            <person name="Chen Y.Y."/>
            <person name="Wu W.L."/>
            <person name="Hsu J.L."/>
            <person name="Lin Y.F."/>
            <person name="Huang M.D."/>
            <person name="Li C.Y."/>
            <person name="Huang L."/>
            <person name="Wang Z.W."/>
            <person name="Zhao X."/>
            <person name="Zhong W.Y."/>
            <person name="Peng D.H."/>
            <person name="Ahmad S."/>
            <person name="Lan S."/>
            <person name="Zhang J.S."/>
            <person name="Tsai W.C."/>
            <person name="Van de Peer Y."/>
            <person name="Liu Z.J."/>
        </authorList>
    </citation>
    <scope>NUCLEOTIDE SEQUENCE</scope>
    <source>
        <strain evidence="10">SCP</strain>
    </source>
</reference>
<comment type="catalytic activity">
    <reaction evidence="1">
        <text>7,8-dihydroneopterin = 6-hydroxymethyl-7,8-dihydropterin + glycolaldehyde</text>
        <dbReference type="Rhea" id="RHEA:10540"/>
        <dbReference type="ChEBI" id="CHEBI:17001"/>
        <dbReference type="ChEBI" id="CHEBI:17071"/>
        <dbReference type="ChEBI" id="CHEBI:44841"/>
        <dbReference type="EC" id="4.1.2.25"/>
    </reaction>
</comment>
<evidence type="ECO:0000256" key="2">
    <source>
        <dbReference type="ARBA" id="ARBA00005013"/>
    </source>
</evidence>
<keyword evidence="5" id="KW-0289">Folate biosynthesis</keyword>
<evidence type="ECO:0000313" key="11">
    <source>
        <dbReference type="Proteomes" id="UP001179952"/>
    </source>
</evidence>
<evidence type="ECO:0000313" key="10">
    <source>
        <dbReference type="EMBL" id="KAK1276332.1"/>
    </source>
</evidence>
<dbReference type="PANTHER" id="PTHR42844:SF1">
    <property type="entry name" value="DIHYDRONEOPTERIN ALDOLASE 1-RELATED"/>
    <property type="match status" value="1"/>
</dbReference>
<keyword evidence="11" id="KW-1185">Reference proteome</keyword>
<dbReference type="Proteomes" id="UP001179952">
    <property type="component" value="Unassembled WGS sequence"/>
</dbReference>
<evidence type="ECO:0000256" key="4">
    <source>
        <dbReference type="ARBA" id="ARBA00013043"/>
    </source>
</evidence>
<accession>A0AAV9BIW2</accession>
<evidence type="ECO:0000256" key="6">
    <source>
        <dbReference type="ARBA" id="ARBA00023239"/>
    </source>
</evidence>
<dbReference type="GO" id="GO:0005737">
    <property type="term" value="C:cytoplasm"/>
    <property type="evidence" value="ECO:0007669"/>
    <property type="project" value="TreeGrafter"/>
</dbReference>
<evidence type="ECO:0000256" key="3">
    <source>
        <dbReference type="ARBA" id="ARBA00005708"/>
    </source>
</evidence>
<evidence type="ECO:0000256" key="7">
    <source>
        <dbReference type="ARBA" id="ARBA00032903"/>
    </source>
</evidence>
<evidence type="ECO:0000256" key="1">
    <source>
        <dbReference type="ARBA" id="ARBA00001353"/>
    </source>
</evidence>
<dbReference type="SUPFAM" id="SSF55620">
    <property type="entry name" value="Tetrahydrobiopterin biosynthesis enzymes-like"/>
    <property type="match status" value="1"/>
</dbReference>
<feature type="compositionally biased region" description="Basic and acidic residues" evidence="8">
    <location>
        <begin position="1"/>
        <end position="11"/>
    </location>
</feature>
<feature type="domain" description="Dihydroneopterin aldolase/epimerase" evidence="9">
    <location>
        <begin position="34"/>
        <end position="87"/>
    </location>
</feature>
<dbReference type="PANTHER" id="PTHR42844">
    <property type="entry name" value="DIHYDRONEOPTERIN ALDOLASE 1-RELATED"/>
    <property type="match status" value="1"/>
</dbReference>
<dbReference type="InterPro" id="IPR043133">
    <property type="entry name" value="GTP-CH-I_C/QueF"/>
</dbReference>
<keyword evidence="6" id="KW-0456">Lyase</keyword>
<feature type="compositionally biased region" description="Polar residues" evidence="8">
    <location>
        <begin position="12"/>
        <end position="22"/>
    </location>
</feature>
<reference evidence="10" key="2">
    <citation type="submission" date="2023-06" db="EMBL/GenBank/DDBJ databases">
        <authorList>
            <person name="Ma L."/>
            <person name="Liu K.-W."/>
            <person name="Li Z."/>
            <person name="Hsiao Y.-Y."/>
            <person name="Qi Y."/>
            <person name="Fu T."/>
            <person name="Tang G."/>
            <person name="Zhang D."/>
            <person name="Sun W.-H."/>
            <person name="Liu D.-K."/>
            <person name="Li Y."/>
            <person name="Chen G.-Z."/>
            <person name="Liu X.-D."/>
            <person name="Liao X.-Y."/>
            <person name="Jiang Y.-T."/>
            <person name="Yu X."/>
            <person name="Hao Y."/>
            <person name="Huang J."/>
            <person name="Zhao X.-W."/>
            <person name="Ke S."/>
            <person name="Chen Y.-Y."/>
            <person name="Wu W.-L."/>
            <person name="Hsu J.-L."/>
            <person name="Lin Y.-F."/>
            <person name="Huang M.-D."/>
            <person name="Li C.-Y."/>
            <person name="Huang L."/>
            <person name="Wang Z.-W."/>
            <person name="Zhao X."/>
            <person name="Zhong W.-Y."/>
            <person name="Peng D.-H."/>
            <person name="Ahmad S."/>
            <person name="Lan S."/>
            <person name="Zhang J.-S."/>
            <person name="Tsai W.-C."/>
            <person name="Van De Peer Y."/>
            <person name="Liu Z.-J."/>
        </authorList>
    </citation>
    <scope>NUCLEOTIDE SEQUENCE</scope>
    <source>
        <strain evidence="10">SCP</strain>
        <tissue evidence="10">Leaves</tissue>
    </source>
</reference>
<dbReference type="Gene3D" id="3.30.1130.10">
    <property type="match status" value="1"/>
</dbReference>
<dbReference type="GO" id="GO:0004150">
    <property type="term" value="F:dihydroneopterin aldolase activity"/>
    <property type="evidence" value="ECO:0007669"/>
    <property type="project" value="UniProtKB-EC"/>
</dbReference>
<sequence>MTSKGEEEPTKKQTNTHPQVQWNPKRCRWETGLILRGLLFHGFHGVKREEKKLGEKFFIDFDAWLDLSAAGKPNDLSDTISYTDLYSISLSPTGISLDSMEP</sequence>
<name>A0AAV9BIW2_ACOGR</name>
<proteinExistence type="inferred from homology"/>
<comment type="similarity">
    <text evidence="3">Belongs to the DHNA family.</text>
</comment>
<evidence type="ECO:0000259" key="9">
    <source>
        <dbReference type="Pfam" id="PF02152"/>
    </source>
</evidence>
<feature type="region of interest" description="Disordered" evidence="8">
    <location>
        <begin position="1"/>
        <end position="22"/>
    </location>
</feature>
<dbReference type="InterPro" id="IPR006156">
    <property type="entry name" value="Dihydroneopterin_aldolase"/>
</dbReference>
<dbReference type="AlphaFoldDB" id="A0AAV9BIW2"/>
<evidence type="ECO:0000256" key="8">
    <source>
        <dbReference type="SAM" id="MobiDB-lite"/>
    </source>
</evidence>
<dbReference type="GO" id="GO:0046656">
    <property type="term" value="P:folic acid biosynthetic process"/>
    <property type="evidence" value="ECO:0007669"/>
    <property type="project" value="UniProtKB-KW"/>
</dbReference>
<evidence type="ECO:0000256" key="5">
    <source>
        <dbReference type="ARBA" id="ARBA00022909"/>
    </source>
</evidence>
<comment type="caution">
    <text evidence="10">The sequence shown here is derived from an EMBL/GenBank/DDBJ whole genome shotgun (WGS) entry which is preliminary data.</text>
</comment>
<organism evidence="10 11">
    <name type="scientific">Acorus gramineus</name>
    <name type="common">Dwarf sweet flag</name>
    <dbReference type="NCBI Taxonomy" id="55184"/>
    <lineage>
        <taxon>Eukaryota</taxon>
        <taxon>Viridiplantae</taxon>
        <taxon>Streptophyta</taxon>
        <taxon>Embryophyta</taxon>
        <taxon>Tracheophyta</taxon>
        <taxon>Spermatophyta</taxon>
        <taxon>Magnoliopsida</taxon>
        <taxon>Liliopsida</taxon>
        <taxon>Acoraceae</taxon>
        <taxon>Acorus</taxon>
    </lineage>
</organism>
<dbReference type="InterPro" id="IPR006157">
    <property type="entry name" value="FolB_dom"/>
</dbReference>
<dbReference type="EMBL" id="JAUJYN010000003">
    <property type="protein sequence ID" value="KAK1276332.1"/>
    <property type="molecule type" value="Genomic_DNA"/>
</dbReference>
<dbReference type="Pfam" id="PF02152">
    <property type="entry name" value="FolB"/>
    <property type="match status" value="1"/>
</dbReference>